<reference evidence="2" key="1">
    <citation type="submission" date="2020-07" db="EMBL/GenBank/DDBJ databases">
        <title>The High-quality genome of the commercially important snow crab, Chionoecetes opilio.</title>
        <authorList>
            <person name="Jeong J.-H."/>
            <person name="Ryu S."/>
        </authorList>
    </citation>
    <scope>NUCLEOTIDE SEQUENCE</scope>
    <source>
        <strain evidence="2">MADBK_172401_WGS</strain>
        <tissue evidence="2">Digestive gland</tissue>
    </source>
</reference>
<gene>
    <name evidence="2" type="ORF">GWK47_041783</name>
</gene>
<dbReference type="OrthoDB" id="6377204at2759"/>
<proteinExistence type="predicted"/>
<evidence type="ECO:0000256" key="1">
    <source>
        <dbReference type="SAM" id="MobiDB-lite"/>
    </source>
</evidence>
<comment type="caution">
    <text evidence="2">The sequence shown here is derived from an EMBL/GenBank/DDBJ whole genome shotgun (WGS) entry which is preliminary data.</text>
</comment>
<accession>A0A8J4YB39</accession>
<feature type="region of interest" description="Disordered" evidence="1">
    <location>
        <begin position="1"/>
        <end position="155"/>
    </location>
</feature>
<feature type="compositionally biased region" description="Pro residues" evidence="1">
    <location>
        <begin position="1"/>
        <end position="10"/>
    </location>
</feature>
<feature type="compositionally biased region" description="Low complexity" evidence="1">
    <location>
        <begin position="18"/>
        <end position="47"/>
    </location>
</feature>
<dbReference type="Proteomes" id="UP000770661">
    <property type="component" value="Unassembled WGS sequence"/>
</dbReference>
<dbReference type="EMBL" id="JACEEZ010007605">
    <property type="protein sequence ID" value="KAG0723892.1"/>
    <property type="molecule type" value="Genomic_DNA"/>
</dbReference>
<feature type="compositionally biased region" description="Basic and acidic residues" evidence="1">
    <location>
        <begin position="87"/>
        <end position="121"/>
    </location>
</feature>
<organism evidence="2 3">
    <name type="scientific">Chionoecetes opilio</name>
    <name type="common">Atlantic snow crab</name>
    <name type="synonym">Cancer opilio</name>
    <dbReference type="NCBI Taxonomy" id="41210"/>
    <lineage>
        <taxon>Eukaryota</taxon>
        <taxon>Metazoa</taxon>
        <taxon>Ecdysozoa</taxon>
        <taxon>Arthropoda</taxon>
        <taxon>Crustacea</taxon>
        <taxon>Multicrustacea</taxon>
        <taxon>Malacostraca</taxon>
        <taxon>Eumalacostraca</taxon>
        <taxon>Eucarida</taxon>
        <taxon>Decapoda</taxon>
        <taxon>Pleocyemata</taxon>
        <taxon>Brachyura</taxon>
        <taxon>Eubrachyura</taxon>
        <taxon>Majoidea</taxon>
        <taxon>Majidae</taxon>
        <taxon>Chionoecetes</taxon>
    </lineage>
</organism>
<sequence length="274" mass="30676">MLEPDQPQPGPSGIGRMSPAFFASAASTPEAAPQPRQTPTPTASSPPILDVTPEAVQPYPKAPPRPAARGRKKIRACILTEDEEALDQLREKEKKKAAREEKKRRSEEKKREKKREQEARQAAKRRRRSEPVEASSSDEEAADNPALCDDSSEYSDEFAEELEHDAATYPFVQKEPEVGDFVLVQLVFKGKRSEELVHFVAKVISLEEDGRLQLDFLRIKSPLLKDTFHFPAIGDVDSVDRSRVLGVLTVSTGTTQRQANLIKVLPPLRDFNMH</sequence>
<name>A0A8J4YB39_CHIOP</name>
<protein>
    <submittedName>
        <fullName evidence="2">Uncharacterized protein</fullName>
    </submittedName>
</protein>
<evidence type="ECO:0000313" key="2">
    <source>
        <dbReference type="EMBL" id="KAG0723892.1"/>
    </source>
</evidence>
<evidence type="ECO:0000313" key="3">
    <source>
        <dbReference type="Proteomes" id="UP000770661"/>
    </source>
</evidence>
<keyword evidence="3" id="KW-1185">Reference proteome</keyword>
<dbReference type="AlphaFoldDB" id="A0A8J4YB39"/>